<evidence type="ECO:0000313" key="3">
    <source>
        <dbReference type="Proteomes" id="UP000439903"/>
    </source>
</evidence>
<protein>
    <submittedName>
        <fullName evidence="2">Cytochrome P450</fullName>
    </submittedName>
</protein>
<reference evidence="2 3" key="1">
    <citation type="journal article" date="2019" name="Environ. Microbiol.">
        <title>At the nexus of three kingdoms: the genome of the mycorrhizal fungus Gigaspora margarita provides insights into plant, endobacterial and fungal interactions.</title>
        <authorList>
            <person name="Venice F."/>
            <person name="Ghignone S."/>
            <person name="Salvioli di Fossalunga A."/>
            <person name="Amselem J."/>
            <person name="Novero M."/>
            <person name="Xianan X."/>
            <person name="Sedzielewska Toro K."/>
            <person name="Morin E."/>
            <person name="Lipzen A."/>
            <person name="Grigoriev I.V."/>
            <person name="Henrissat B."/>
            <person name="Martin F.M."/>
            <person name="Bonfante P."/>
        </authorList>
    </citation>
    <scope>NUCLEOTIDE SEQUENCE [LARGE SCALE GENOMIC DNA]</scope>
    <source>
        <strain evidence="2 3">BEG34</strain>
    </source>
</reference>
<dbReference type="GO" id="GO:0020037">
    <property type="term" value="F:heme binding"/>
    <property type="evidence" value="ECO:0007669"/>
    <property type="project" value="InterPro"/>
</dbReference>
<dbReference type="InterPro" id="IPR050121">
    <property type="entry name" value="Cytochrome_P450_monoxygenase"/>
</dbReference>
<dbReference type="GO" id="GO:0005506">
    <property type="term" value="F:iron ion binding"/>
    <property type="evidence" value="ECO:0007669"/>
    <property type="project" value="InterPro"/>
</dbReference>
<evidence type="ECO:0000256" key="1">
    <source>
        <dbReference type="ARBA" id="ARBA00010617"/>
    </source>
</evidence>
<dbReference type="InterPro" id="IPR001128">
    <property type="entry name" value="Cyt_P450"/>
</dbReference>
<proteinExistence type="inferred from homology"/>
<accession>A0A8H4EQ37</accession>
<comment type="caution">
    <text evidence="2">The sequence shown here is derived from an EMBL/GenBank/DDBJ whole genome shotgun (WGS) entry which is preliminary data.</text>
</comment>
<dbReference type="PANTHER" id="PTHR24305:SF166">
    <property type="entry name" value="CYTOCHROME P450 12A4, MITOCHONDRIAL-RELATED"/>
    <property type="match status" value="1"/>
</dbReference>
<dbReference type="AlphaFoldDB" id="A0A8H4EQ37"/>
<keyword evidence="3" id="KW-1185">Reference proteome</keyword>
<name>A0A8H4EQ37_GIGMA</name>
<dbReference type="GO" id="GO:0016705">
    <property type="term" value="F:oxidoreductase activity, acting on paired donors, with incorporation or reduction of molecular oxygen"/>
    <property type="evidence" value="ECO:0007669"/>
    <property type="project" value="InterPro"/>
</dbReference>
<dbReference type="Proteomes" id="UP000439903">
    <property type="component" value="Unassembled WGS sequence"/>
</dbReference>
<evidence type="ECO:0000313" key="2">
    <source>
        <dbReference type="EMBL" id="KAF0533318.1"/>
    </source>
</evidence>
<dbReference type="EMBL" id="WTPW01000222">
    <property type="protein sequence ID" value="KAF0533318.1"/>
    <property type="molecule type" value="Genomic_DNA"/>
</dbReference>
<dbReference type="OrthoDB" id="2423505at2759"/>
<dbReference type="InterPro" id="IPR036396">
    <property type="entry name" value="Cyt_P450_sf"/>
</dbReference>
<dbReference type="SUPFAM" id="SSF48264">
    <property type="entry name" value="Cytochrome P450"/>
    <property type="match status" value="1"/>
</dbReference>
<dbReference type="PANTHER" id="PTHR24305">
    <property type="entry name" value="CYTOCHROME P450"/>
    <property type="match status" value="1"/>
</dbReference>
<comment type="similarity">
    <text evidence="1">Belongs to the cytochrome P450 family.</text>
</comment>
<organism evidence="2 3">
    <name type="scientific">Gigaspora margarita</name>
    <dbReference type="NCBI Taxonomy" id="4874"/>
    <lineage>
        <taxon>Eukaryota</taxon>
        <taxon>Fungi</taxon>
        <taxon>Fungi incertae sedis</taxon>
        <taxon>Mucoromycota</taxon>
        <taxon>Glomeromycotina</taxon>
        <taxon>Glomeromycetes</taxon>
        <taxon>Diversisporales</taxon>
        <taxon>Gigasporaceae</taxon>
        <taxon>Gigaspora</taxon>
    </lineage>
</organism>
<dbReference type="GO" id="GO:0004497">
    <property type="term" value="F:monooxygenase activity"/>
    <property type="evidence" value="ECO:0007669"/>
    <property type="project" value="InterPro"/>
</dbReference>
<sequence length="69" mass="8032">MPIDEQLTNNELVSQVMTFLIAGHDTTSTSLSWTLYFLSKNHDCQDRPRKEILDVFSDRDHCPTFDEID</sequence>
<gene>
    <name evidence="2" type="ORF">F8M41_010682</name>
</gene>
<dbReference type="Pfam" id="PF00067">
    <property type="entry name" value="p450"/>
    <property type="match status" value="1"/>
</dbReference>
<dbReference type="Gene3D" id="1.10.630.10">
    <property type="entry name" value="Cytochrome P450"/>
    <property type="match status" value="1"/>
</dbReference>